<proteinExistence type="predicted"/>
<gene>
    <name evidence="2" type="ORF">UV8b_07535</name>
    <name evidence="1" type="ORF">UVI_02034350</name>
</gene>
<dbReference type="EMBL" id="BBTG02000016">
    <property type="protein sequence ID" value="GAO14362.1"/>
    <property type="molecule type" value="Genomic_DNA"/>
</dbReference>
<evidence type="ECO:0000313" key="1">
    <source>
        <dbReference type="EMBL" id="GAO14362.1"/>
    </source>
</evidence>
<reference evidence="1" key="1">
    <citation type="journal article" date="2016" name="Genome Announc.">
        <title>Genome Sequence of Ustilaginoidea virens IPU010, a Rice Pathogenic Fungus Causing False Smut.</title>
        <authorList>
            <person name="Kumagai T."/>
            <person name="Ishii T."/>
            <person name="Terai G."/>
            <person name="Umemura M."/>
            <person name="Machida M."/>
            <person name="Asai K."/>
        </authorList>
    </citation>
    <scope>NUCLEOTIDE SEQUENCE [LARGE SCALE GENOMIC DNA]</scope>
    <source>
        <strain evidence="1">IPU010</strain>
    </source>
</reference>
<evidence type="ECO:0000313" key="4">
    <source>
        <dbReference type="Proteomes" id="UP000054053"/>
    </source>
</evidence>
<dbReference type="EMBL" id="CP072758">
    <property type="protein sequence ID" value="QUC23294.1"/>
    <property type="molecule type" value="Genomic_DNA"/>
</dbReference>
<reference evidence="4" key="2">
    <citation type="journal article" date="2016" name="Genome Announc.">
        <title>Genome sequence of Ustilaginoidea virens IPU010, a rice pathogenic fungus causing false smut.</title>
        <authorList>
            <person name="Kumagai T."/>
            <person name="Ishii T."/>
            <person name="Terai G."/>
            <person name="Umemura M."/>
            <person name="Machida M."/>
            <person name="Asai K."/>
        </authorList>
    </citation>
    <scope>NUCLEOTIDE SEQUENCE [LARGE SCALE GENOMIC DNA]</scope>
    <source>
        <strain evidence="4">IPU010</strain>
    </source>
</reference>
<dbReference type="Proteomes" id="UP000054053">
    <property type="component" value="Unassembled WGS sequence"/>
</dbReference>
<dbReference type="KEGG" id="uvi:66068312"/>
<dbReference type="RefSeq" id="XP_043000967.1">
    <property type="nucleotide sequence ID" value="XM_043145032.1"/>
</dbReference>
<organism evidence="1 4">
    <name type="scientific">Ustilaginoidea virens</name>
    <name type="common">Rice false smut fungus</name>
    <name type="synonym">Villosiclava virens</name>
    <dbReference type="NCBI Taxonomy" id="1159556"/>
    <lineage>
        <taxon>Eukaryota</taxon>
        <taxon>Fungi</taxon>
        <taxon>Dikarya</taxon>
        <taxon>Ascomycota</taxon>
        <taxon>Pezizomycotina</taxon>
        <taxon>Sordariomycetes</taxon>
        <taxon>Hypocreomycetidae</taxon>
        <taxon>Hypocreales</taxon>
        <taxon>Clavicipitaceae</taxon>
        <taxon>Ustilaginoidea</taxon>
    </lineage>
</organism>
<dbReference type="HOGENOM" id="CLU_2005620_0_0_1"/>
<evidence type="ECO:0000313" key="2">
    <source>
        <dbReference type="EMBL" id="QUC23294.1"/>
    </source>
</evidence>
<name>A0A063BRF7_USTVR</name>
<evidence type="ECO:0000313" key="3">
    <source>
        <dbReference type="Proteomes" id="UP000027002"/>
    </source>
</evidence>
<dbReference type="Proteomes" id="UP000027002">
    <property type="component" value="Chromosome 6"/>
</dbReference>
<dbReference type="GeneID" id="66068312"/>
<sequence>MHRENVHNSQMLALQGDTSSGIMLSDCQDGARRADMAVFSFRMTAGAEAAGLQSADAQPVTFVFGFWTVAQLGSLMPGNHEKTPHISHKGTRTLAYHPIPLSYRSDVGAEAAAECRLENILVSE</sequence>
<protein>
    <submittedName>
        <fullName evidence="1">Uncharacterized protein</fullName>
    </submittedName>
</protein>
<accession>A0A063BRF7</accession>
<keyword evidence="3" id="KW-1185">Reference proteome</keyword>
<dbReference type="AlphaFoldDB" id="A0A063BRF7"/>
<reference evidence="2" key="3">
    <citation type="submission" date="2020-03" db="EMBL/GenBank/DDBJ databases">
        <title>A mixture of massive structural variations and highly conserved coding sequences in Ustilaginoidea virens genome.</title>
        <authorList>
            <person name="Zhang K."/>
            <person name="Zhao Z."/>
            <person name="Zhang Z."/>
            <person name="Li Y."/>
            <person name="Hsiang T."/>
            <person name="Sun W."/>
        </authorList>
    </citation>
    <scope>NUCLEOTIDE SEQUENCE</scope>
    <source>
        <strain evidence="2">UV-8b</strain>
    </source>
</reference>